<gene>
    <name evidence="1" type="ORF">K458DRAFT_303387</name>
</gene>
<protein>
    <submittedName>
        <fullName evidence="1">Uncharacterized protein</fullName>
    </submittedName>
</protein>
<reference evidence="1" key="1">
    <citation type="journal article" date="2020" name="Stud. Mycol.">
        <title>101 Dothideomycetes genomes: a test case for predicting lifestyles and emergence of pathogens.</title>
        <authorList>
            <person name="Haridas S."/>
            <person name="Albert R."/>
            <person name="Binder M."/>
            <person name="Bloem J."/>
            <person name="Labutti K."/>
            <person name="Salamov A."/>
            <person name="Andreopoulos B."/>
            <person name="Baker S."/>
            <person name="Barry K."/>
            <person name="Bills G."/>
            <person name="Bluhm B."/>
            <person name="Cannon C."/>
            <person name="Castanera R."/>
            <person name="Culley D."/>
            <person name="Daum C."/>
            <person name="Ezra D."/>
            <person name="Gonzalez J."/>
            <person name="Henrissat B."/>
            <person name="Kuo A."/>
            <person name="Liang C."/>
            <person name="Lipzen A."/>
            <person name="Lutzoni F."/>
            <person name="Magnuson J."/>
            <person name="Mondo S."/>
            <person name="Nolan M."/>
            <person name="Ohm R."/>
            <person name="Pangilinan J."/>
            <person name="Park H.-J."/>
            <person name="Ramirez L."/>
            <person name="Alfaro M."/>
            <person name="Sun H."/>
            <person name="Tritt A."/>
            <person name="Yoshinaga Y."/>
            <person name="Zwiers L.-H."/>
            <person name="Turgeon B."/>
            <person name="Goodwin S."/>
            <person name="Spatafora J."/>
            <person name="Crous P."/>
            <person name="Grigoriev I."/>
        </authorList>
    </citation>
    <scope>NUCLEOTIDE SEQUENCE</scope>
    <source>
        <strain evidence="1">CBS 122367</strain>
    </source>
</reference>
<sequence length="182" mass="19298">MAANNHTNNHTNGASYKGSQDTLFAASTELADLGRARFDHDTAAIGDRDSALFVGGAVHVRPGRAASGLDAQVFAWTAFQYETEDRNEREELKGDLHGGQLHRQNRAARGELAPPPPTTIVRAAGRGGRGYAGVRGVRQTANVGTGSDGLKAGMKLSDEALPLAKGISEELSADLFWKEESV</sequence>
<dbReference type="EMBL" id="MU005582">
    <property type="protein sequence ID" value="KAF2683929.1"/>
    <property type="molecule type" value="Genomic_DNA"/>
</dbReference>
<dbReference type="Proteomes" id="UP000799291">
    <property type="component" value="Unassembled WGS sequence"/>
</dbReference>
<evidence type="ECO:0000313" key="1">
    <source>
        <dbReference type="EMBL" id="KAF2683929.1"/>
    </source>
</evidence>
<name>A0A6G1J1A4_9PLEO</name>
<keyword evidence="2" id="KW-1185">Reference proteome</keyword>
<dbReference type="OrthoDB" id="3784677at2759"/>
<dbReference type="AlphaFoldDB" id="A0A6G1J1A4"/>
<organism evidence="1 2">
    <name type="scientific">Lentithecium fluviatile CBS 122367</name>
    <dbReference type="NCBI Taxonomy" id="1168545"/>
    <lineage>
        <taxon>Eukaryota</taxon>
        <taxon>Fungi</taxon>
        <taxon>Dikarya</taxon>
        <taxon>Ascomycota</taxon>
        <taxon>Pezizomycotina</taxon>
        <taxon>Dothideomycetes</taxon>
        <taxon>Pleosporomycetidae</taxon>
        <taxon>Pleosporales</taxon>
        <taxon>Massarineae</taxon>
        <taxon>Lentitheciaceae</taxon>
        <taxon>Lentithecium</taxon>
    </lineage>
</organism>
<proteinExistence type="predicted"/>
<evidence type="ECO:0000313" key="2">
    <source>
        <dbReference type="Proteomes" id="UP000799291"/>
    </source>
</evidence>
<accession>A0A6G1J1A4</accession>